<proteinExistence type="predicted"/>
<organism evidence="2 3">
    <name type="scientific">Pseudallescheria apiosperma</name>
    <name type="common">Scedosporium apiospermum</name>
    <dbReference type="NCBI Taxonomy" id="563466"/>
    <lineage>
        <taxon>Eukaryota</taxon>
        <taxon>Fungi</taxon>
        <taxon>Dikarya</taxon>
        <taxon>Ascomycota</taxon>
        <taxon>Pezizomycotina</taxon>
        <taxon>Sordariomycetes</taxon>
        <taxon>Hypocreomycetidae</taxon>
        <taxon>Microascales</taxon>
        <taxon>Microascaceae</taxon>
        <taxon>Scedosporium</taxon>
    </lineage>
</organism>
<dbReference type="RefSeq" id="XP_016644737.1">
    <property type="nucleotide sequence ID" value="XM_016785361.1"/>
</dbReference>
<dbReference type="HOGENOM" id="CLU_2373994_0_0_1"/>
<dbReference type="KEGG" id="sapo:SAPIO_CDS2306"/>
<reference evidence="2 3" key="1">
    <citation type="journal article" date="2014" name="Genome Announc.">
        <title>Draft genome sequence of the pathogenic fungus Scedosporium apiospermum.</title>
        <authorList>
            <person name="Vandeputte P."/>
            <person name="Ghamrawi S."/>
            <person name="Rechenmann M."/>
            <person name="Iltis A."/>
            <person name="Giraud S."/>
            <person name="Fleury M."/>
            <person name="Thornton C."/>
            <person name="Delhaes L."/>
            <person name="Meyer W."/>
            <person name="Papon N."/>
            <person name="Bouchara J.P."/>
        </authorList>
    </citation>
    <scope>NUCLEOTIDE SEQUENCE [LARGE SCALE GENOMIC DNA]</scope>
    <source>
        <strain evidence="2 3">IHEM 14462</strain>
    </source>
</reference>
<dbReference type="VEuPathDB" id="FungiDB:SAPIO_CDS2306"/>
<evidence type="ECO:0000256" key="1">
    <source>
        <dbReference type="SAM" id="MobiDB-lite"/>
    </source>
</evidence>
<protein>
    <submittedName>
        <fullName evidence="2">Uncharacterized protein</fullName>
    </submittedName>
</protein>
<dbReference type="EMBL" id="JOWA01000086">
    <property type="protein sequence ID" value="KEZ44938.1"/>
    <property type="molecule type" value="Genomic_DNA"/>
</dbReference>
<evidence type="ECO:0000313" key="2">
    <source>
        <dbReference type="EMBL" id="KEZ44938.1"/>
    </source>
</evidence>
<keyword evidence="3" id="KW-1185">Reference proteome</keyword>
<name>A0A084GC76_PSEDA</name>
<sequence length="95" mass="9692">MSTSTNDAVKGGEQPAKPPTRFATNPPTDDATDGGALADDRLRSYFASYSAGTPSSRGQEPGPGPSPDIAELEADMAAFRDIANAPAGDLANPEV</sequence>
<evidence type="ECO:0000313" key="3">
    <source>
        <dbReference type="Proteomes" id="UP000028545"/>
    </source>
</evidence>
<feature type="region of interest" description="Disordered" evidence="1">
    <location>
        <begin position="1"/>
        <end position="69"/>
    </location>
</feature>
<accession>A0A084GC76</accession>
<gene>
    <name evidence="2" type="ORF">SAPIO_CDS2306</name>
</gene>
<dbReference type="AlphaFoldDB" id="A0A084GC76"/>
<comment type="caution">
    <text evidence="2">The sequence shown here is derived from an EMBL/GenBank/DDBJ whole genome shotgun (WGS) entry which is preliminary data.</text>
</comment>
<dbReference type="Proteomes" id="UP000028545">
    <property type="component" value="Unassembled WGS sequence"/>
</dbReference>
<dbReference type="GeneID" id="27721378"/>